<dbReference type="AlphaFoldDB" id="A0A3S4I4L2"/>
<dbReference type="Pfam" id="PF06097">
    <property type="entry name" value="DUF945"/>
    <property type="match status" value="1"/>
</dbReference>
<dbReference type="InterPro" id="IPR010352">
    <property type="entry name" value="DUF945"/>
</dbReference>
<dbReference type="Proteomes" id="UP000269208">
    <property type="component" value="Chromosome"/>
</dbReference>
<reference evidence="1 2" key="1">
    <citation type="submission" date="2018-12" db="EMBL/GenBank/DDBJ databases">
        <authorList>
            <consortium name="Pathogen Informatics"/>
        </authorList>
    </citation>
    <scope>NUCLEOTIDE SEQUENCE [LARGE SCALE GENOMIC DNA]</scope>
    <source>
        <strain evidence="1 2">NCTC6754</strain>
    </source>
</reference>
<name>A0A3S4I4L2_SALET</name>
<evidence type="ECO:0000313" key="2">
    <source>
        <dbReference type="Proteomes" id="UP000269208"/>
    </source>
</evidence>
<dbReference type="EMBL" id="LR134190">
    <property type="protein sequence ID" value="VEB59838.1"/>
    <property type="molecule type" value="Genomic_DNA"/>
</dbReference>
<sequence>MTQIAKLEGYQQDDAEKLAKQQVQGLSAMGQMFRLTTLKDNTIASSFAVRQWPDHAQRTKNAVGRLCRPVWDAGAFRSGRSGAASTIIALPGVAMLHPACAERRAASTFALPGERLSFDSAHGARREH</sequence>
<accession>A0A3S4I4L2</accession>
<protein>
    <submittedName>
        <fullName evidence="1">GTP-binding protein YdgA</fullName>
    </submittedName>
</protein>
<proteinExistence type="predicted"/>
<gene>
    <name evidence="1" type="primary">ydgA_3</name>
    <name evidence="1" type="ORF">NCTC6754_06124</name>
</gene>
<organism evidence="1 2">
    <name type="scientific">Salmonella enterica I</name>
    <dbReference type="NCBI Taxonomy" id="59201"/>
    <lineage>
        <taxon>Bacteria</taxon>
        <taxon>Pseudomonadati</taxon>
        <taxon>Pseudomonadota</taxon>
        <taxon>Gammaproteobacteria</taxon>
        <taxon>Enterobacterales</taxon>
        <taxon>Enterobacteriaceae</taxon>
        <taxon>Salmonella</taxon>
    </lineage>
</organism>
<evidence type="ECO:0000313" key="1">
    <source>
        <dbReference type="EMBL" id="VEB59838.1"/>
    </source>
</evidence>